<evidence type="ECO:0000313" key="2">
    <source>
        <dbReference type="EMBL" id="CDS18452.1"/>
    </source>
</evidence>
<evidence type="ECO:0000313" key="4">
    <source>
        <dbReference type="WBParaSite" id="EgrG_000623700"/>
    </source>
</evidence>
<evidence type="ECO:0000313" key="3">
    <source>
        <dbReference type="Proteomes" id="UP000492820"/>
    </source>
</evidence>
<dbReference type="WBParaSite" id="EgrG_000623700">
    <property type="protein sequence ID" value="EgrG_000623700"/>
    <property type="gene ID" value="EgrG_000623700"/>
</dbReference>
<dbReference type="Proteomes" id="UP000492820">
    <property type="component" value="Unassembled WGS sequence"/>
</dbReference>
<name>A0A068WJ27_ECHGR</name>
<feature type="transmembrane region" description="Helical" evidence="1">
    <location>
        <begin position="68"/>
        <end position="90"/>
    </location>
</feature>
<reference evidence="2" key="2">
    <citation type="submission" date="2014-06" db="EMBL/GenBank/DDBJ databases">
        <authorList>
            <person name="Aslett M."/>
        </authorList>
    </citation>
    <scope>NUCLEOTIDE SEQUENCE</scope>
</reference>
<protein>
    <submittedName>
        <fullName evidence="4">Ovule protein</fullName>
    </submittedName>
</protein>
<dbReference type="AlphaFoldDB" id="A0A068WJ27"/>
<keyword evidence="1" id="KW-0812">Transmembrane</keyword>
<dbReference type="EMBL" id="LK028578">
    <property type="protein sequence ID" value="CDS18452.1"/>
    <property type="molecule type" value="Genomic_DNA"/>
</dbReference>
<reference evidence="4" key="3">
    <citation type="submission" date="2020-10" db="UniProtKB">
        <authorList>
            <consortium name="WormBaseParasite"/>
        </authorList>
    </citation>
    <scope>IDENTIFICATION</scope>
</reference>
<sequence length="92" mass="10815">MDFFHFHPFLPFSFALSRRTTHPPASINYTLSSTLSTLAPICKYIYYKLMLHSNIYTEDTIYIQTHTYITLTLTILLLLLILLTTMMIQIHE</sequence>
<feature type="transmembrane region" description="Helical" evidence="1">
    <location>
        <begin position="27"/>
        <end position="47"/>
    </location>
</feature>
<accession>A0A068WJ27</accession>
<reference evidence="2 3" key="1">
    <citation type="journal article" date="2013" name="Nature">
        <title>The genomes of four tapeworm species reveal adaptations to parasitism.</title>
        <authorList>
            <person name="Tsai I.J."/>
            <person name="Zarowiecki M."/>
            <person name="Holroyd N."/>
            <person name="Garciarrubio A."/>
            <person name="Sanchez-Flores A."/>
            <person name="Brooks K.L."/>
            <person name="Tracey A."/>
            <person name="Bobes R.J."/>
            <person name="Fragoso G."/>
            <person name="Sciutto E."/>
            <person name="Aslett M."/>
            <person name="Beasley H."/>
            <person name="Bennett H.M."/>
            <person name="Cai J."/>
            <person name="Camicia F."/>
            <person name="Clark R."/>
            <person name="Cucher M."/>
            <person name="De Silva N."/>
            <person name="Day T.A."/>
            <person name="Deplazes P."/>
            <person name="Estrada K."/>
            <person name="Fernandez C."/>
            <person name="Holland P.W."/>
            <person name="Hou J."/>
            <person name="Hu S."/>
            <person name="Huckvale T."/>
            <person name="Hung S.S."/>
            <person name="Kamenetzky L."/>
            <person name="Keane J.A."/>
            <person name="Kiss F."/>
            <person name="Koziol U."/>
            <person name="Lambert O."/>
            <person name="Liu K."/>
            <person name="Luo X."/>
            <person name="Luo Y."/>
            <person name="Macchiaroli N."/>
            <person name="Nichol S."/>
            <person name="Paps J."/>
            <person name="Parkinson J."/>
            <person name="Pouchkina-Stantcheva N."/>
            <person name="Riddiford N."/>
            <person name="Rosenzvit M."/>
            <person name="Salinas G."/>
            <person name="Wasmuth J.D."/>
            <person name="Zamanian M."/>
            <person name="Zheng Y."/>
            <person name="Cai X."/>
            <person name="Soberon X."/>
            <person name="Olson P.D."/>
            <person name="Laclette J.P."/>
            <person name="Brehm K."/>
            <person name="Berriman M."/>
            <person name="Garciarrubio A."/>
            <person name="Bobes R.J."/>
            <person name="Fragoso G."/>
            <person name="Sanchez-Flores A."/>
            <person name="Estrada K."/>
            <person name="Cevallos M.A."/>
            <person name="Morett E."/>
            <person name="Gonzalez V."/>
            <person name="Portillo T."/>
            <person name="Ochoa-Leyva A."/>
            <person name="Jose M.V."/>
            <person name="Sciutto E."/>
            <person name="Landa A."/>
            <person name="Jimenez L."/>
            <person name="Valdes V."/>
            <person name="Carrero J.C."/>
            <person name="Larralde C."/>
            <person name="Morales-Montor J."/>
            <person name="Limon-Lason J."/>
            <person name="Soberon X."/>
            <person name="Laclette J.P."/>
        </authorList>
    </citation>
    <scope>NUCLEOTIDE SEQUENCE [LARGE SCALE GENOMIC DNA]</scope>
</reference>
<keyword evidence="1" id="KW-0472">Membrane</keyword>
<evidence type="ECO:0000256" key="1">
    <source>
        <dbReference type="SAM" id="Phobius"/>
    </source>
</evidence>
<keyword evidence="1" id="KW-1133">Transmembrane helix</keyword>
<organism evidence="2">
    <name type="scientific">Echinococcus granulosus</name>
    <name type="common">Hydatid tapeworm</name>
    <dbReference type="NCBI Taxonomy" id="6210"/>
    <lineage>
        <taxon>Eukaryota</taxon>
        <taxon>Metazoa</taxon>
        <taxon>Spiralia</taxon>
        <taxon>Lophotrochozoa</taxon>
        <taxon>Platyhelminthes</taxon>
        <taxon>Cestoda</taxon>
        <taxon>Eucestoda</taxon>
        <taxon>Cyclophyllidea</taxon>
        <taxon>Taeniidae</taxon>
        <taxon>Echinococcus</taxon>
        <taxon>Echinococcus granulosus group</taxon>
    </lineage>
</organism>
<gene>
    <name evidence="2" type="ORF">EgrG_000623700</name>
</gene>
<proteinExistence type="predicted"/>